<organism evidence="2">
    <name type="scientific">marine sediment metagenome</name>
    <dbReference type="NCBI Taxonomy" id="412755"/>
    <lineage>
        <taxon>unclassified sequences</taxon>
        <taxon>metagenomes</taxon>
        <taxon>ecological metagenomes</taxon>
    </lineage>
</organism>
<dbReference type="InterPro" id="IPR051162">
    <property type="entry name" value="T4SS_component"/>
</dbReference>
<dbReference type="InterPro" id="IPR027417">
    <property type="entry name" value="P-loop_NTPase"/>
</dbReference>
<dbReference type="PANTHER" id="PTHR30121:SF6">
    <property type="entry name" value="SLR6007 PROTEIN"/>
    <property type="match status" value="1"/>
</dbReference>
<name>X0ZWW7_9ZZZZ</name>
<dbReference type="AlphaFoldDB" id="X0ZWW7"/>
<feature type="domain" description="TraD/TraG TraM recognition site" evidence="1">
    <location>
        <begin position="143"/>
        <end position="210"/>
    </location>
</feature>
<reference evidence="2" key="1">
    <citation type="journal article" date="2014" name="Front. Microbiol.">
        <title>High frequency of phylogenetically diverse reductive dehalogenase-homologous genes in deep subseafloor sedimentary metagenomes.</title>
        <authorList>
            <person name="Kawai M."/>
            <person name="Futagami T."/>
            <person name="Toyoda A."/>
            <person name="Takaki Y."/>
            <person name="Nishi S."/>
            <person name="Hori S."/>
            <person name="Arai W."/>
            <person name="Tsubouchi T."/>
            <person name="Morono Y."/>
            <person name="Uchiyama I."/>
            <person name="Ito T."/>
            <person name="Fujiyama A."/>
            <person name="Inagaki F."/>
            <person name="Takami H."/>
        </authorList>
    </citation>
    <scope>NUCLEOTIDE SEQUENCE</scope>
    <source>
        <strain evidence="2">Expedition CK06-06</strain>
    </source>
</reference>
<evidence type="ECO:0000313" key="2">
    <source>
        <dbReference type="EMBL" id="GAG64948.1"/>
    </source>
</evidence>
<dbReference type="PANTHER" id="PTHR30121">
    <property type="entry name" value="UNCHARACTERIZED PROTEIN YJGR-RELATED"/>
    <property type="match status" value="1"/>
</dbReference>
<sequence>MEDILRNSLIALSKNNLTLVELPLLLSDSLVRKRILKKVKNPTCRQRFKEYNSLRPSTRREWVESTLNKVNAFLSDHRIRQIFTSKKSSFNLREIIDNKKILLIKLERGRLKGSADLLGSLLLSKIQMAAFSRTDLPQSKRVPFYLYINEFQKFATQSFIETLSEARKYRLSLILAHQNLSQLPKELQASVLANCGVVSCFRVSREDAQIMAKELLTPLYRLPPGWELNIQELQELPQRYCFVKNKAKGGVIVIYTPDVPYPWQLPPEARGELGGGATEEEFKETIKKTQIGVKYFKDRKKIVTEYKRRLEKLTAIKEPKTFR</sequence>
<dbReference type="EMBL" id="BART01002614">
    <property type="protein sequence ID" value="GAG64948.1"/>
    <property type="molecule type" value="Genomic_DNA"/>
</dbReference>
<protein>
    <recommendedName>
        <fullName evidence="1">TraD/TraG TraM recognition site domain-containing protein</fullName>
    </recommendedName>
</protein>
<dbReference type="InterPro" id="IPR032689">
    <property type="entry name" value="TraG-D_C"/>
</dbReference>
<comment type="caution">
    <text evidence="2">The sequence shown here is derived from an EMBL/GenBank/DDBJ whole genome shotgun (WGS) entry which is preliminary data.</text>
</comment>
<gene>
    <name evidence="2" type="ORF">S01H4_07840</name>
</gene>
<accession>X0ZWW7</accession>
<dbReference type="SUPFAM" id="SSF52540">
    <property type="entry name" value="P-loop containing nucleoside triphosphate hydrolases"/>
    <property type="match status" value="1"/>
</dbReference>
<evidence type="ECO:0000259" key="1">
    <source>
        <dbReference type="Pfam" id="PF12696"/>
    </source>
</evidence>
<dbReference type="Pfam" id="PF12696">
    <property type="entry name" value="TraG-D_C"/>
    <property type="match status" value="1"/>
</dbReference>
<dbReference type="CDD" id="cd01127">
    <property type="entry name" value="TrwB_TraG_TraD_VirD4"/>
    <property type="match status" value="1"/>
</dbReference>
<dbReference type="Gene3D" id="3.40.50.300">
    <property type="entry name" value="P-loop containing nucleotide triphosphate hydrolases"/>
    <property type="match status" value="1"/>
</dbReference>
<proteinExistence type="predicted"/>